<dbReference type="KEGG" id="dpx:DAPPUDRAFT_301670"/>
<gene>
    <name evidence="2" type="ORF">DAPPUDRAFT_301670</name>
</gene>
<reference evidence="2 3" key="1">
    <citation type="journal article" date="2011" name="Science">
        <title>The ecoresponsive genome of Daphnia pulex.</title>
        <authorList>
            <person name="Colbourne J.K."/>
            <person name="Pfrender M.E."/>
            <person name="Gilbert D."/>
            <person name="Thomas W.K."/>
            <person name="Tucker A."/>
            <person name="Oakley T.H."/>
            <person name="Tokishita S."/>
            <person name="Aerts A."/>
            <person name="Arnold G.J."/>
            <person name="Basu M.K."/>
            <person name="Bauer D.J."/>
            <person name="Caceres C.E."/>
            <person name="Carmel L."/>
            <person name="Casola C."/>
            <person name="Choi J.H."/>
            <person name="Detter J.C."/>
            <person name="Dong Q."/>
            <person name="Dusheyko S."/>
            <person name="Eads B.D."/>
            <person name="Frohlich T."/>
            <person name="Geiler-Samerotte K.A."/>
            <person name="Gerlach D."/>
            <person name="Hatcher P."/>
            <person name="Jogdeo S."/>
            <person name="Krijgsveld J."/>
            <person name="Kriventseva E.V."/>
            <person name="Kultz D."/>
            <person name="Laforsch C."/>
            <person name="Lindquist E."/>
            <person name="Lopez J."/>
            <person name="Manak J.R."/>
            <person name="Muller J."/>
            <person name="Pangilinan J."/>
            <person name="Patwardhan R.P."/>
            <person name="Pitluck S."/>
            <person name="Pritham E.J."/>
            <person name="Rechtsteiner A."/>
            <person name="Rho M."/>
            <person name="Rogozin I.B."/>
            <person name="Sakarya O."/>
            <person name="Salamov A."/>
            <person name="Schaack S."/>
            <person name="Shapiro H."/>
            <person name="Shiga Y."/>
            <person name="Skalitzky C."/>
            <person name="Smith Z."/>
            <person name="Souvorov A."/>
            <person name="Sung W."/>
            <person name="Tang Z."/>
            <person name="Tsuchiya D."/>
            <person name="Tu H."/>
            <person name="Vos H."/>
            <person name="Wang M."/>
            <person name="Wolf Y.I."/>
            <person name="Yamagata H."/>
            <person name="Yamada T."/>
            <person name="Ye Y."/>
            <person name="Shaw J.R."/>
            <person name="Andrews J."/>
            <person name="Crease T.J."/>
            <person name="Tang H."/>
            <person name="Lucas S.M."/>
            <person name="Robertson H.M."/>
            <person name="Bork P."/>
            <person name="Koonin E.V."/>
            <person name="Zdobnov E.M."/>
            <person name="Grigoriev I.V."/>
            <person name="Lynch M."/>
            <person name="Boore J.L."/>
        </authorList>
    </citation>
    <scope>NUCLEOTIDE SEQUENCE [LARGE SCALE GENOMIC DNA]</scope>
</reference>
<dbReference type="HOGENOM" id="CLU_837467_0_0_1"/>
<dbReference type="AlphaFoldDB" id="E9GAC4"/>
<proteinExistence type="predicted"/>
<feature type="region of interest" description="Disordered" evidence="1">
    <location>
        <begin position="164"/>
        <end position="211"/>
    </location>
</feature>
<dbReference type="InParanoid" id="E9GAC4"/>
<evidence type="ECO:0000256" key="1">
    <source>
        <dbReference type="SAM" id="MobiDB-lite"/>
    </source>
</evidence>
<keyword evidence="3" id="KW-1185">Reference proteome</keyword>
<evidence type="ECO:0008006" key="4">
    <source>
        <dbReference type="Google" id="ProtNLM"/>
    </source>
</evidence>
<feature type="compositionally biased region" description="Polar residues" evidence="1">
    <location>
        <begin position="176"/>
        <end position="211"/>
    </location>
</feature>
<sequence>MPWPTSPSNAVEVVFCRTKCDKMAVIHQNYYFHHNRKYKGGDYWCCAHRGCKVRLISSRVNHESGRMEFSRRNQAIQHEHEPNAPNLIEKEFRRQLVTQFDRVTANKSGSPQSATPVSVRLVYDELRSQAIKRGVPESLIPSYWNIRSTMYRIRRKRVLLHVPSSNSGSERRETNETSAGEGSARSGTSDPESPISSTMGEPSTSPVQSEPLSLVTWKNNAQEQQLVVRRDLVHPTTSPILYQSLQTSGSPSTAPINPQLPTQFEASPMITPIPPIDPNLLRFSSHFFPSYSQSPNIAPSFPYQSPEIMRFYAAMHAEYLRSLFALGCHPRM</sequence>
<evidence type="ECO:0000313" key="3">
    <source>
        <dbReference type="Proteomes" id="UP000000305"/>
    </source>
</evidence>
<name>E9GAC4_DAPPU</name>
<evidence type="ECO:0000313" key="2">
    <source>
        <dbReference type="EMBL" id="EFX83735.1"/>
    </source>
</evidence>
<dbReference type="Proteomes" id="UP000000305">
    <property type="component" value="Unassembled WGS sequence"/>
</dbReference>
<organism evidence="2 3">
    <name type="scientific">Daphnia pulex</name>
    <name type="common">Water flea</name>
    <dbReference type="NCBI Taxonomy" id="6669"/>
    <lineage>
        <taxon>Eukaryota</taxon>
        <taxon>Metazoa</taxon>
        <taxon>Ecdysozoa</taxon>
        <taxon>Arthropoda</taxon>
        <taxon>Crustacea</taxon>
        <taxon>Branchiopoda</taxon>
        <taxon>Diplostraca</taxon>
        <taxon>Cladocera</taxon>
        <taxon>Anomopoda</taxon>
        <taxon>Daphniidae</taxon>
        <taxon>Daphnia</taxon>
    </lineage>
</organism>
<accession>E9GAC4</accession>
<protein>
    <recommendedName>
        <fullName evidence="4">FLYWCH-type domain-containing protein</fullName>
    </recommendedName>
</protein>
<dbReference type="EMBL" id="GL732536">
    <property type="protein sequence ID" value="EFX83735.1"/>
    <property type="molecule type" value="Genomic_DNA"/>
</dbReference>
<dbReference type="Gene3D" id="2.20.25.240">
    <property type="match status" value="1"/>
</dbReference>
<dbReference type="OrthoDB" id="6340003at2759"/>